<comment type="similarity">
    <text evidence="2 6">Belongs to the FliS family.</text>
</comment>
<evidence type="ECO:0000313" key="7">
    <source>
        <dbReference type="EMBL" id="MDF3834095.1"/>
    </source>
</evidence>
<keyword evidence="3 6" id="KW-0963">Cytoplasm</keyword>
<comment type="subcellular location">
    <subcellularLocation>
        <location evidence="1 6">Cytoplasm</location>
        <location evidence="1 6">Cytosol</location>
    </subcellularLocation>
</comment>
<dbReference type="RefSeq" id="WP_276265251.1">
    <property type="nucleotide sequence ID" value="NZ_JARJLM010000248.1"/>
</dbReference>
<dbReference type="SUPFAM" id="SSF101116">
    <property type="entry name" value="Flagellar export chaperone FliS"/>
    <property type="match status" value="1"/>
</dbReference>
<dbReference type="PIRSF" id="PIRSF039090">
    <property type="entry name" value="Flis"/>
    <property type="match status" value="1"/>
</dbReference>
<evidence type="ECO:0000256" key="4">
    <source>
        <dbReference type="ARBA" id="ARBA00022795"/>
    </source>
</evidence>
<reference evidence="7 8" key="1">
    <citation type="submission" date="2023-03" db="EMBL/GenBank/DDBJ databases">
        <title>Draft assemblies of triclosan tolerant bacteria isolated from returned activated sludge.</title>
        <authorList>
            <person name="Van Hamelsveld S."/>
        </authorList>
    </citation>
    <scope>NUCLEOTIDE SEQUENCE [LARGE SCALE GENOMIC DNA]</scope>
    <source>
        <strain evidence="7 8">GW210010_S58</strain>
    </source>
</reference>
<evidence type="ECO:0000256" key="6">
    <source>
        <dbReference type="PIRNR" id="PIRNR039090"/>
    </source>
</evidence>
<keyword evidence="7" id="KW-0282">Flagellum</keyword>
<dbReference type="PANTHER" id="PTHR34773">
    <property type="entry name" value="FLAGELLAR SECRETION CHAPERONE FLIS"/>
    <property type="match status" value="1"/>
</dbReference>
<dbReference type="Gene3D" id="1.20.120.340">
    <property type="entry name" value="Flagellar protein FliS"/>
    <property type="match status" value="1"/>
</dbReference>
<comment type="caution">
    <text evidence="7">The sequence shown here is derived from an EMBL/GenBank/DDBJ whole genome shotgun (WGS) entry which is preliminary data.</text>
</comment>
<gene>
    <name evidence="7" type="primary">fliS</name>
    <name evidence="7" type="ORF">P3W85_14185</name>
</gene>
<dbReference type="NCBIfam" id="TIGR00208">
    <property type="entry name" value="fliS"/>
    <property type="match status" value="1"/>
</dbReference>
<sequence length="149" mass="15880">MYARTAANAYSNVGNETGAMSASPHRLIVMLFDGARAAIARARFHMEAGNIADKGKAISHAISIIETGLRASLDHAASADLAGNLDTLYEYMTRQLMLSNLHNDDNRLNEVDKLLANIASAWSQIDPAAAAPEPANQAFRPMEAVSIGA</sequence>
<dbReference type="InterPro" id="IPR003713">
    <property type="entry name" value="FliS"/>
</dbReference>
<keyword evidence="8" id="KW-1185">Reference proteome</keyword>
<keyword evidence="7" id="KW-0969">Cilium</keyword>
<evidence type="ECO:0000256" key="3">
    <source>
        <dbReference type="ARBA" id="ARBA00022490"/>
    </source>
</evidence>
<dbReference type="EMBL" id="JARJLM010000248">
    <property type="protein sequence ID" value="MDF3834095.1"/>
    <property type="molecule type" value="Genomic_DNA"/>
</dbReference>
<keyword evidence="5" id="KW-0143">Chaperone</keyword>
<organism evidence="7 8">
    <name type="scientific">Cupriavidus basilensis</name>
    <dbReference type="NCBI Taxonomy" id="68895"/>
    <lineage>
        <taxon>Bacteria</taxon>
        <taxon>Pseudomonadati</taxon>
        <taxon>Pseudomonadota</taxon>
        <taxon>Betaproteobacteria</taxon>
        <taxon>Burkholderiales</taxon>
        <taxon>Burkholderiaceae</taxon>
        <taxon>Cupriavidus</taxon>
    </lineage>
</organism>
<evidence type="ECO:0000256" key="1">
    <source>
        <dbReference type="ARBA" id="ARBA00004514"/>
    </source>
</evidence>
<dbReference type="CDD" id="cd16098">
    <property type="entry name" value="FliS"/>
    <property type="match status" value="1"/>
</dbReference>
<proteinExistence type="inferred from homology"/>
<keyword evidence="4 6" id="KW-1005">Bacterial flagellum biogenesis</keyword>
<evidence type="ECO:0000256" key="2">
    <source>
        <dbReference type="ARBA" id="ARBA00008787"/>
    </source>
</evidence>
<dbReference type="Proteomes" id="UP001216674">
    <property type="component" value="Unassembled WGS sequence"/>
</dbReference>
<name>A0ABT6AN98_9BURK</name>
<evidence type="ECO:0000256" key="5">
    <source>
        <dbReference type="ARBA" id="ARBA00023186"/>
    </source>
</evidence>
<keyword evidence="7" id="KW-0966">Cell projection</keyword>
<protein>
    <recommendedName>
        <fullName evidence="6">Flagellar secretion chaperone FliS</fullName>
    </recommendedName>
</protein>
<accession>A0ABT6AN98</accession>
<dbReference type="InterPro" id="IPR036584">
    <property type="entry name" value="FliS_sf"/>
</dbReference>
<evidence type="ECO:0000313" key="8">
    <source>
        <dbReference type="Proteomes" id="UP001216674"/>
    </source>
</evidence>
<dbReference type="Pfam" id="PF02561">
    <property type="entry name" value="FliS"/>
    <property type="match status" value="1"/>
</dbReference>
<dbReference type="PANTHER" id="PTHR34773:SF1">
    <property type="entry name" value="FLAGELLAR SECRETION CHAPERONE FLIS"/>
    <property type="match status" value="1"/>
</dbReference>